<comment type="caution">
    <text evidence="1">The sequence shown here is derived from an EMBL/GenBank/DDBJ whole genome shotgun (WGS) entry which is preliminary data.</text>
</comment>
<name>A0ABW0PBN6_9HYPH</name>
<accession>A0ABW0PBN6</accession>
<evidence type="ECO:0000313" key="1">
    <source>
        <dbReference type="EMBL" id="MFC5509269.1"/>
    </source>
</evidence>
<protein>
    <submittedName>
        <fullName evidence="1">Uncharacterized protein</fullName>
    </submittedName>
</protein>
<organism evidence="1 2">
    <name type="scientific">Bosea massiliensis</name>
    <dbReference type="NCBI Taxonomy" id="151419"/>
    <lineage>
        <taxon>Bacteria</taxon>
        <taxon>Pseudomonadati</taxon>
        <taxon>Pseudomonadota</taxon>
        <taxon>Alphaproteobacteria</taxon>
        <taxon>Hyphomicrobiales</taxon>
        <taxon>Boseaceae</taxon>
        <taxon>Bosea</taxon>
    </lineage>
</organism>
<proteinExistence type="predicted"/>
<dbReference type="EMBL" id="JBHSLU010000161">
    <property type="protein sequence ID" value="MFC5509269.1"/>
    <property type="molecule type" value="Genomic_DNA"/>
</dbReference>
<dbReference type="Proteomes" id="UP001596060">
    <property type="component" value="Unassembled WGS sequence"/>
</dbReference>
<keyword evidence="2" id="KW-1185">Reference proteome</keyword>
<evidence type="ECO:0000313" key="2">
    <source>
        <dbReference type="Proteomes" id="UP001596060"/>
    </source>
</evidence>
<reference evidence="2" key="1">
    <citation type="journal article" date="2019" name="Int. J. Syst. Evol. Microbiol.">
        <title>The Global Catalogue of Microorganisms (GCM) 10K type strain sequencing project: providing services to taxonomists for standard genome sequencing and annotation.</title>
        <authorList>
            <consortium name="The Broad Institute Genomics Platform"/>
            <consortium name="The Broad Institute Genome Sequencing Center for Infectious Disease"/>
            <person name="Wu L."/>
            <person name="Ma J."/>
        </authorList>
    </citation>
    <scope>NUCLEOTIDE SEQUENCE [LARGE SCALE GENOMIC DNA]</scope>
    <source>
        <strain evidence="2">CCUG 43117</strain>
    </source>
</reference>
<sequence>MDKKPYMPTDPKATHVAGQRIRKLPIHLTASQAEHELRVGAITPFVERAEKQKKG</sequence>
<gene>
    <name evidence="1" type="ORF">ACFPN9_29070</name>
</gene>
<dbReference type="RefSeq" id="WP_377818024.1">
    <property type="nucleotide sequence ID" value="NZ_JBHSLU010000161.1"/>
</dbReference>